<proteinExistence type="inferred from homology"/>
<name>A0ABS2JXB4_9GAMM</name>
<gene>
    <name evidence="3" type="ORF">ISP20_20860</name>
</gene>
<accession>A0ABS2JXB4</accession>
<organism evidence="3 4">
    <name type="scientific">Dyella kyungheensis</name>
    <dbReference type="NCBI Taxonomy" id="1242174"/>
    <lineage>
        <taxon>Bacteria</taxon>
        <taxon>Pseudomonadati</taxon>
        <taxon>Pseudomonadota</taxon>
        <taxon>Gammaproteobacteria</taxon>
        <taxon>Lysobacterales</taxon>
        <taxon>Rhodanobacteraceae</taxon>
        <taxon>Dyella</taxon>
    </lineage>
</organism>
<dbReference type="InterPro" id="IPR006442">
    <property type="entry name" value="Antitoxin_Phd/YefM"/>
</dbReference>
<dbReference type="Gene3D" id="3.40.1620.10">
    <property type="entry name" value="YefM-like domain"/>
    <property type="match status" value="1"/>
</dbReference>
<dbReference type="PANTHER" id="PTHR35377:SF4">
    <property type="entry name" value="PREVENT-HOST-DEATH FAMILY PROTEIN"/>
    <property type="match status" value="1"/>
</dbReference>
<comment type="function">
    <text evidence="2">Antitoxin component of a type II toxin-antitoxin (TA) system.</text>
</comment>
<evidence type="ECO:0000256" key="2">
    <source>
        <dbReference type="RuleBase" id="RU362080"/>
    </source>
</evidence>
<dbReference type="Pfam" id="PF02604">
    <property type="entry name" value="PhdYeFM_antitox"/>
    <property type="match status" value="1"/>
</dbReference>
<dbReference type="SUPFAM" id="SSF143120">
    <property type="entry name" value="YefM-like"/>
    <property type="match status" value="1"/>
</dbReference>
<comment type="similarity">
    <text evidence="1 2">Belongs to the phD/YefM antitoxin family.</text>
</comment>
<evidence type="ECO:0000313" key="3">
    <source>
        <dbReference type="EMBL" id="MBM7123629.1"/>
    </source>
</evidence>
<reference evidence="3 4" key="1">
    <citation type="submission" date="2020-10" db="EMBL/GenBank/DDBJ databases">
        <title>Phylogeny of dyella-like bacteria.</title>
        <authorList>
            <person name="Fu J."/>
        </authorList>
    </citation>
    <scope>NUCLEOTIDE SEQUENCE [LARGE SCALE GENOMIC DNA]</scope>
    <source>
        <strain evidence="3 4">THG-B117</strain>
    </source>
</reference>
<dbReference type="EMBL" id="JADIKC010000014">
    <property type="protein sequence ID" value="MBM7123629.1"/>
    <property type="molecule type" value="Genomic_DNA"/>
</dbReference>
<dbReference type="InterPro" id="IPR051416">
    <property type="entry name" value="phD-YefM_TA_antitoxins"/>
</dbReference>
<dbReference type="Proteomes" id="UP001430065">
    <property type="component" value="Unassembled WGS sequence"/>
</dbReference>
<keyword evidence="4" id="KW-1185">Reference proteome</keyword>
<dbReference type="RefSeq" id="WP_204638152.1">
    <property type="nucleotide sequence ID" value="NZ_JADIKC010000014.1"/>
</dbReference>
<dbReference type="NCBIfam" id="TIGR01552">
    <property type="entry name" value="phd_fam"/>
    <property type="match status" value="1"/>
</dbReference>
<evidence type="ECO:0000256" key="1">
    <source>
        <dbReference type="ARBA" id="ARBA00009981"/>
    </source>
</evidence>
<comment type="caution">
    <text evidence="3">The sequence shown here is derived from an EMBL/GenBank/DDBJ whole genome shotgun (WGS) entry which is preliminary data.</text>
</comment>
<dbReference type="InterPro" id="IPR036165">
    <property type="entry name" value="YefM-like_sf"/>
</dbReference>
<protein>
    <recommendedName>
        <fullName evidence="2">Antitoxin</fullName>
    </recommendedName>
</protein>
<dbReference type="PANTHER" id="PTHR35377">
    <property type="entry name" value="ANTITOXIN VAPB49-RELATED-RELATED"/>
    <property type="match status" value="1"/>
</dbReference>
<sequence>MATTVNMHEAKTNLSRLVEKATRGESVVIAKAGKPVARIVPIDTIAPAKQKRIGFLAGQVTVPDAKAFNELGNDEIAAMFGGDE</sequence>
<evidence type="ECO:0000313" key="4">
    <source>
        <dbReference type="Proteomes" id="UP001430065"/>
    </source>
</evidence>